<comment type="caution">
    <text evidence="1">The sequence shown here is derived from an EMBL/GenBank/DDBJ whole genome shotgun (WGS) entry which is preliminary data.</text>
</comment>
<gene>
    <name evidence="1" type="ORF">K431DRAFT_337862</name>
</gene>
<protein>
    <submittedName>
        <fullName evidence="1">Uncharacterized protein</fullName>
    </submittedName>
</protein>
<dbReference type="AlphaFoldDB" id="A0A9P4QAR8"/>
<name>A0A9P4QAR8_9PEZI</name>
<reference evidence="1" key="1">
    <citation type="journal article" date="2020" name="Stud. Mycol.">
        <title>101 Dothideomycetes genomes: a test case for predicting lifestyles and emergence of pathogens.</title>
        <authorList>
            <person name="Haridas S."/>
            <person name="Albert R."/>
            <person name="Binder M."/>
            <person name="Bloem J."/>
            <person name="Labutti K."/>
            <person name="Salamov A."/>
            <person name="Andreopoulos B."/>
            <person name="Baker S."/>
            <person name="Barry K."/>
            <person name="Bills G."/>
            <person name="Bluhm B."/>
            <person name="Cannon C."/>
            <person name="Castanera R."/>
            <person name="Culley D."/>
            <person name="Daum C."/>
            <person name="Ezra D."/>
            <person name="Gonzalez J."/>
            <person name="Henrissat B."/>
            <person name="Kuo A."/>
            <person name="Liang C."/>
            <person name="Lipzen A."/>
            <person name="Lutzoni F."/>
            <person name="Magnuson J."/>
            <person name="Mondo S."/>
            <person name="Nolan M."/>
            <person name="Ohm R."/>
            <person name="Pangilinan J."/>
            <person name="Park H.-J."/>
            <person name="Ramirez L."/>
            <person name="Alfaro M."/>
            <person name="Sun H."/>
            <person name="Tritt A."/>
            <person name="Yoshinaga Y."/>
            <person name="Zwiers L.-H."/>
            <person name="Turgeon B."/>
            <person name="Goodwin S."/>
            <person name="Spatafora J."/>
            <person name="Crous P."/>
            <person name="Grigoriev I."/>
        </authorList>
    </citation>
    <scope>NUCLEOTIDE SEQUENCE</scope>
    <source>
        <strain evidence="1">CBS 116435</strain>
    </source>
</reference>
<sequence length="215" mass="24345">MRLLNIKTLELTGCIGSDVLRYAILSHRWGHDGVSLQDYLAGQKQNGAGYRKMLKLCEIARTGLGDKRSRLHGLSRAQLCLVLLSDVAPLSHSSTKNLDSENSSREHFVYSEWFKRIWPLLEPIAPSNVLFLNNDCDFLGWKHQEKIAGLIENATKLWLSWISDRQTVRVEDLVYCLLGLCGINILFLYGEGITRTFERLQLELIANSLNDSVVA</sequence>
<dbReference type="Proteomes" id="UP000799441">
    <property type="component" value="Unassembled WGS sequence"/>
</dbReference>
<dbReference type="PANTHER" id="PTHR10622">
    <property type="entry name" value="HET DOMAIN-CONTAINING PROTEIN"/>
    <property type="match status" value="1"/>
</dbReference>
<evidence type="ECO:0000313" key="2">
    <source>
        <dbReference type="Proteomes" id="UP000799441"/>
    </source>
</evidence>
<dbReference type="EMBL" id="MU003780">
    <property type="protein sequence ID" value="KAF2722735.1"/>
    <property type="molecule type" value="Genomic_DNA"/>
</dbReference>
<dbReference type="PANTHER" id="PTHR10622:SF10">
    <property type="entry name" value="HET DOMAIN-CONTAINING PROTEIN"/>
    <property type="match status" value="1"/>
</dbReference>
<keyword evidence="2" id="KW-1185">Reference proteome</keyword>
<proteinExistence type="predicted"/>
<dbReference type="OrthoDB" id="20872at2759"/>
<evidence type="ECO:0000313" key="1">
    <source>
        <dbReference type="EMBL" id="KAF2722735.1"/>
    </source>
</evidence>
<organism evidence="1 2">
    <name type="scientific">Polychaeton citri CBS 116435</name>
    <dbReference type="NCBI Taxonomy" id="1314669"/>
    <lineage>
        <taxon>Eukaryota</taxon>
        <taxon>Fungi</taxon>
        <taxon>Dikarya</taxon>
        <taxon>Ascomycota</taxon>
        <taxon>Pezizomycotina</taxon>
        <taxon>Dothideomycetes</taxon>
        <taxon>Dothideomycetidae</taxon>
        <taxon>Capnodiales</taxon>
        <taxon>Capnodiaceae</taxon>
        <taxon>Polychaeton</taxon>
    </lineage>
</organism>
<accession>A0A9P4QAR8</accession>